<dbReference type="OrthoDB" id="1974963at2"/>
<dbReference type="CDD" id="cd17536">
    <property type="entry name" value="REC_YesN-like"/>
    <property type="match status" value="1"/>
</dbReference>
<organism evidence="9 10">
    <name type="scientific">Clostridium grantii DSM 8605</name>
    <dbReference type="NCBI Taxonomy" id="1121316"/>
    <lineage>
        <taxon>Bacteria</taxon>
        <taxon>Bacillati</taxon>
        <taxon>Bacillota</taxon>
        <taxon>Clostridia</taxon>
        <taxon>Eubacteriales</taxon>
        <taxon>Clostridiaceae</taxon>
        <taxon>Clostridium</taxon>
    </lineage>
</organism>
<dbReference type="PANTHER" id="PTHR43280">
    <property type="entry name" value="ARAC-FAMILY TRANSCRIPTIONAL REGULATOR"/>
    <property type="match status" value="1"/>
</dbReference>
<dbReference type="Pfam" id="PF00072">
    <property type="entry name" value="Response_reg"/>
    <property type="match status" value="1"/>
</dbReference>
<evidence type="ECO:0000256" key="4">
    <source>
        <dbReference type="ARBA" id="ARBA00023163"/>
    </source>
</evidence>
<reference evidence="9 10" key="1">
    <citation type="submission" date="2016-11" db="EMBL/GenBank/DDBJ databases">
        <authorList>
            <person name="Jaros S."/>
            <person name="Januszkiewicz K."/>
            <person name="Wedrychowicz H."/>
        </authorList>
    </citation>
    <scope>NUCLEOTIDE SEQUENCE [LARGE SCALE GENOMIC DNA]</scope>
    <source>
        <strain evidence="9 10">DSM 8605</strain>
    </source>
</reference>
<feature type="domain" description="Response regulatory" evidence="8">
    <location>
        <begin position="2"/>
        <end position="119"/>
    </location>
</feature>
<dbReference type="InterPro" id="IPR011006">
    <property type="entry name" value="CheY-like_superfamily"/>
</dbReference>
<evidence type="ECO:0000256" key="3">
    <source>
        <dbReference type="ARBA" id="ARBA00023125"/>
    </source>
</evidence>
<dbReference type="PANTHER" id="PTHR43280:SF34">
    <property type="entry name" value="ARAC-FAMILY TRANSCRIPTIONAL REGULATOR"/>
    <property type="match status" value="1"/>
</dbReference>
<dbReference type="GO" id="GO:0003700">
    <property type="term" value="F:DNA-binding transcription factor activity"/>
    <property type="evidence" value="ECO:0007669"/>
    <property type="project" value="InterPro"/>
</dbReference>
<keyword evidence="6" id="KW-0597">Phosphoprotein</keyword>
<evidence type="ECO:0000256" key="6">
    <source>
        <dbReference type="PROSITE-ProRule" id="PRU00169"/>
    </source>
</evidence>
<evidence type="ECO:0000313" key="9">
    <source>
        <dbReference type="EMBL" id="SHI02605.1"/>
    </source>
</evidence>
<dbReference type="InterPro" id="IPR009057">
    <property type="entry name" value="Homeodomain-like_sf"/>
</dbReference>
<dbReference type="PROSITE" id="PS50110">
    <property type="entry name" value="RESPONSE_REGULATORY"/>
    <property type="match status" value="1"/>
</dbReference>
<comment type="function">
    <text evidence="5">May play the central regulatory role in sporulation. It may be an element of the effector pathway responsible for the activation of sporulation genes in response to nutritional stress. Spo0A may act in concert with spo0H (a sigma factor) to control the expression of some genes that are critical to the sporulation process.</text>
</comment>
<name>A0A1M5XRZ8_9CLOT</name>
<keyword evidence="4" id="KW-0804">Transcription</keyword>
<dbReference type="STRING" id="1121316.SAMN02745207_03892"/>
<dbReference type="SMART" id="SM00448">
    <property type="entry name" value="REC"/>
    <property type="match status" value="1"/>
</dbReference>
<keyword evidence="3 9" id="KW-0238">DNA-binding</keyword>
<accession>A0A1M5XRZ8</accession>
<proteinExistence type="predicted"/>
<gene>
    <name evidence="9" type="ORF">SAMN02745207_03892</name>
</gene>
<dbReference type="InterPro" id="IPR020449">
    <property type="entry name" value="Tscrpt_reg_AraC-type_HTH"/>
</dbReference>
<dbReference type="Gene3D" id="3.40.50.2300">
    <property type="match status" value="1"/>
</dbReference>
<keyword evidence="10" id="KW-1185">Reference proteome</keyword>
<evidence type="ECO:0000256" key="5">
    <source>
        <dbReference type="ARBA" id="ARBA00024867"/>
    </source>
</evidence>
<dbReference type="Proteomes" id="UP000184447">
    <property type="component" value="Unassembled WGS sequence"/>
</dbReference>
<dbReference type="SUPFAM" id="SSF52172">
    <property type="entry name" value="CheY-like"/>
    <property type="match status" value="1"/>
</dbReference>
<dbReference type="RefSeq" id="WP_073340715.1">
    <property type="nucleotide sequence ID" value="NZ_FQXM01000035.1"/>
</dbReference>
<evidence type="ECO:0000259" key="8">
    <source>
        <dbReference type="PROSITE" id="PS50110"/>
    </source>
</evidence>
<feature type="domain" description="HTH araC/xylS-type" evidence="7">
    <location>
        <begin position="422"/>
        <end position="520"/>
    </location>
</feature>
<dbReference type="PROSITE" id="PS01124">
    <property type="entry name" value="HTH_ARAC_FAMILY_2"/>
    <property type="match status" value="1"/>
</dbReference>
<dbReference type="SMART" id="SM00342">
    <property type="entry name" value="HTH_ARAC"/>
    <property type="match status" value="1"/>
</dbReference>
<evidence type="ECO:0000256" key="1">
    <source>
        <dbReference type="ARBA" id="ARBA00018672"/>
    </source>
</evidence>
<dbReference type="AlphaFoldDB" id="A0A1M5XRZ8"/>
<dbReference type="PRINTS" id="PR00032">
    <property type="entry name" value="HTHARAC"/>
</dbReference>
<dbReference type="GO" id="GO:0000160">
    <property type="term" value="P:phosphorelay signal transduction system"/>
    <property type="evidence" value="ECO:0007669"/>
    <property type="project" value="InterPro"/>
</dbReference>
<feature type="modified residue" description="4-aspartylphosphate" evidence="6">
    <location>
        <position position="54"/>
    </location>
</feature>
<dbReference type="SUPFAM" id="SSF46689">
    <property type="entry name" value="Homeodomain-like"/>
    <property type="match status" value="2"/>
</dbReference>
<evidence type="ECO:0000259" key="7">
    <source>
        <dbReference type="PROSITE" id="PS01124"/>
    </source>
</evidence>
<evidence type="ECO:0000313" key="10">
    <source>
        <dbReference type="Proteomes" id="UP000184447"/>
    </source>
</evidence>
<dbReference type="InterPro" id="IPR001789">
    <property type="entry name" value="Sig_transdc_resp-reg_receiver"/>
</dbReference>
<dbReference type="Gene3D" id="1.10.10.60">
    <property type="entry name" value="Homeodomain-like"/>
    <property type="match status" value="2"/>
</dbReference>
<dbReference type="GO" id="GO:0043565">
    <property type="term" value="F:sequence-specific DNA binding"/>
    <property type="evidence" value="ECO:0007669"/>
    <property type="project" value="InterPro"/>
</dbReference>
<evidence type="ECO:0000256" key="2">
    <source>
        <dbReference type="ARBA" id="ARBA00023015"/>
    </source>
</evidence>
<protein>
    <recommendedName>
        <fullName evidence="1">Stage 0 sporulation protein A homolog</fullName>
    </recommendedName>
</protein>
<dbReference type="EMBL" id="FQXM01000035">
    <property type="protein sequence ID" value="SHI02605.1"/>
    <property type="molecule type" value="Genomic_DNA"/>
</dbReference>
<dbReference type="InterPro" id="IPR018060">
    <property type="entry name" value="HTH_AraC"/>
</dbReference>
<dbReference type="Pfam" id="PF12833">
    <property type="entry name" value="HTH_18"/>
    <property type="match status" value="1"/>
</dbReference>
<sequence length="521" mass="61084">MKVLMVDDQRVVLEGLKELISWGHIGVESLYLAESAAEAKVIAKETHIDILITDIEMPVESGIQLMNWFRKKYPEIPCIFLTSHADFSYVKEAIRNHGFDYVLQPAKPDEIEGVIKRCIEYLEKDREMRNLAQKGISYDDTHEKVVEGLAENIFEGSEEDLFLQEKWEKEVNRECIYKWYLPVLITLENNNRIDIKKLLTKFIEGKYPFVCTEGRKTINYWRYGLIICGIGDNPQEKFIHTLFSELYNYLSSNYKVKVMIYVGNTACMNLLDMVAQLKKSCENNVFLNTGVVLVKEKRNALKLRMPDKEEWKQWMLNGDGQLIQNEIKNLLENAEQVNKLTLDYTKKIYALFVDVWIICCYLKNVNGREWFDESYQYEEFQQAFHTVQAINEAVEFIINRFNKVLEQDSKDKSEISSGERIKLICSYINENLEKNILRSEVSSMVYLSEDYFSKVFKLETGYGFKEYILMQKIQYCKKLLNETNYPVGVIAGKVGYDNFSNFSQIFKKFTGKTPHEYRSEN</sequence>
<keyword evidence="2" id="KW-0805">Transcription regulation</keyword>